<protein>
    <submittedName>
        <fullName evidence="1">Uncharacterized protein</fullName>
    </submittedName>
</protein>
<proteinExistence type="predicted"/>
<comment type="caution">
    <text evidence="1">The sequence shown here is derived from an EMBL/GenBank/DDBJ whole genome shotgun (WGS) entry which is preliminary data.</text>
</comment>
<name>A0AA89CAR8_PINIB</name>
<dbReference type="Gene3D" id="3.30.70.2330">
    <property type="match status" value="1"/>
</dbReference>
<evidence type="ECO:0000313" key="1">
    <source>
        <dbReference type="EMBL" id="KAK3108578.1"/>
    </source>
</evidence>
<accession>A0AA89CAR8</accession>
<gene>
    <name evidence="1" type="ORF">FSP39_011121</name>
</gene>
<sequence>MMFIIHGVWAVGMHHWGPRELVVGAGYRIERDERNVKDPNAVKVMEGPNVKAYLKRNNALVVSRLLHLGLSSKWLLKPKETALVRDRRTGPQQLCNIGCKLQSNENLESAKTLLLESGLTFELKQ</sequence>
<dbReference type="EMBL" id="VSWD01000001">
    <property type="protein sequence ID" value="KAK3108578.1"/>
    <property type="molecule type" value="Genomic_DNA"/>
</dbReference>
<dbReference type="AlphaFoldDB" id="A0AA89CAR8"/>
<organism evidence="1 2">
    <name type="scientific">Pinctada imbricata</name>
    <name type="common">Atlantic pearl-oyster</name>
    <name type="synonym">Pinctada martensii</name>
    <dbReference type="NCBI Taxonomy" id="66713"/>
    <lineage>
        <taxon>Eukaryota</taxon>
        <taxon>Metazoa</taxon>
        <taxon>Spiralia</taxon>
        <taxon>Lophotrochozoa</taxon>
        <taxon>Mollusca</taxon>
        <taxon>Bivalvia</taxon>
        <taxon>Autobranchia</taxon>
        <taxon>Pteriomorphia</taxon>
        <taxon>Pterioida</taxon>
        <taxon>Pterioidea</taxon>
        <taxon>Pteriidae</taxon>
        <taxon>Pinctada</taxon>
    </lineage>
</organism>
<evidence type="ECO:0000313" key="2">
    <source>
        <dbReference type="Proteomes" id="UP001186944"/>
    </source>
</evidence>
<reference evidence="1" key="1">
    <citation type="submission" date="2019-08" db="EMBL/GenBank/DDBJ databases">
        <title>The improved chromosome-level genome for the pearl oyster Pinctada fucata martensii using PacBio sequencing and Hi-C.</title>
        <authorList>
            <person name="Zheng Z."/>
        </authorList>
    </citation>
    <scope>NUCLEOTIDE SEQUENCE</scope>
    <source>
        <strain evidence="1">ZZ-2019</strain>
        <tissue evidence="1">Adductor muscle</tissue>
    </source>
</reference>
<keyword evidence="2" id="KW-1185">Reference proteome</keyword>
<dbReference type="Proteomes" id="UP001186944">
    <property type="component" value="Unassembled WGS sequence"/>
</dbReference>